<sequence>MLNEIRILIVIRLKEYERVKIISDCFKNATEIDRVPRIYRPTRECDFACQAAKHYVKLHGYVLHLWEILKDKYKNFNLDETLRQVQEFFKNLVRRVNQFGTDVQLNLKKLPRPEHPKYVTPLPELTEIVDESES</sequence>
<dbReference type="Proteomes" id="UP001196413">
    <property type="component" value="Unassembled WGS sequence"/>
</dbReference>
<organism evidence="1 2">
    <name type="scientific">Parelaphostrongylus tenuis</name>
    <name type="common">Meningeal worm</name>
    <dbReference type="NCBI Taxonomy" id="148309"/>
    <lineage>
        <taxon>Eukaryota</taxon>
        <taxon>Metazoa</taxon>
        <taxon>Ecdysozoa</taxon>
        <taxon>Nematoda</taxon>
        <taxon>Chromadorea</taxon>
        <taxon>Rhabditida</taxon>
        <taxon>Rhabditina</taxon>
        <taxon>Rhabditomorpha</taxon>
        <taxon>Strongyloidea</taxon>
        <taxon>Metastrongylidae</taxon>
        <taxon>Parelaphostrongylus</taxon>
    </lineage>
</organism>
<protein>
    <submittedName>
        <fullName evidence="1">Uncharacterized protein</fullName>
    </submittedName>
</protein>
<evidence type="ECO:0000313" key="1">
    <source>
        <dbReference type="EMBL" id="KAJ1346340.1"/>
    </source>
</evidence>
<comment type="caution">
    <text evidence="1">The sequence shown here is derived from an EMBL/GenBank/DDBJ whole genome shotgun (WGS) entry which is preliminary data.</text>
</comment>
<dbReference type="AlphaFoldDB" id="A0AAD5LVP0"/>
<evidence type="ECO:0000313" key="2">
    <source>
        <dbReference type="Proteomes" id="UP001196413"/>
    </source>
</evidence>
<gene>
    <name evidence="1" type="ORF">KIN20_001103</name>
</gene>
<proteinExistence type="predicted"/>
<keyword evidence="2" id="KW-1185">Reference proteome</keyword>
<name>A0AAD5LVP0_PARTN</name>
<accession>A0AAD5LVP0</accession>
<reference evidence="1" key="1">
    <citation type="submission" date="2021-06" db="EMBL/GenBank/DDBJ databases">
        <title>Parelaphostrongylus tenuis whole genome reference sequence.</title>
        <authorList>
            <person name="Garwood T.J."/>
            <person name="Larsen P.A."/>
            <person name="Fountain-Jones N.M."/>
            <person name="Garbe J.R."/>
            <person name="Macchietto M.G."/>
            <person name="Kania S.A."/>
            <person name="Gerhold R.W."/>
            <person name="Richards J.E."/>
            <person name="Wolf T.M."/>
        </authorList>
    </citation>
    <scope>NUCLEOTIDE SEQUENCE</scope>
    <source>
        <strain evidence="1">MNPRO001-30</strain>
        <tissue evidence="1">Meninges</tissue>
    </source>
</reference>
<dbReference type="EMBL" id="JAHQIW010000158">
    <property type="protein sequence ID" value="KAJ1346340.1"/>
    <property type="molecule type" value="Genomic_DNA"/>
</dbReference>